<evidence type="ECO:0000256" key="1">
    <source>
        <dbReference type="ARBA" id="ARBA00004370"/>
    </source>
</evidence>
<dbReference type="InterPro" id="IPR002126">
    <property type="entry name" value="Cadherin-like_dom"/>
</dbReference>
<evidence type="ECO:0000256" key="5">
    <source>
        <dbReference type="ARBA" id="ARBA00022889"/>
    </source>
</evidence>
<evidence type="ECO:0000256" key="6">
    <source>
        <dbReference type="ARBA" id="ARBA00022989"/>
    </source>
</evidence>
<evidence type="ECO:0000313" key="10">
    <source>
        <dbReference type="EMBL" id="OAF65553.1"/>
    </source>
</evidence>
<evidence type="ECO:0000256" key="7">
    <source>
        <dbReference type="ARBA" id="ARBA00023136"/>
    </source>
</evidence>
<dbReference type="GO" id="GO:0007156">
    <property type="term" value="P:homophilic cell adhesion via plasma membrane adhesion molecules"/>
    <property type="evidence" value="ECO:0007669"/>
    <property type="project" value="InterPro"/>
</dbReference>
<dbReference type="Proteomes" id="UP000078046">
    <property type="component" value="Unassembled WGS sequence"/>
</dbReference>
<reference evidence="10 11" key="1">
    <citation type="submission" date="2016-04" db="EMBL/GenBank/DDBJ databases">
        <title>The genome of Intoshia linei affirms orthonectids as highly simplified spiralians.</title>
        <authorList>
            <person name="Mikhailov K.V."/>
            <person name="Slusarev G.S."/>
            <person name="Nikitin M.A."/>
            <person name="Logacheva M.D."/>
            <person name="Penin A."/>
            <person name="Aleoshin V."/>
            <person name="Panchin Y.V."/>
        </authorList>
    </citation>
    <scope>NUCLEOTIDE SEQUENCE [LARGE SCALE GENOMIC DNA]</scope>
    <source>
        <strain evidence="10">Intl2013</strain>
        <tissue evidence="10">Whole animal</tissue>
    </source>
</reference>
<proteinExistence type="predicted"/>
<dbReference type="PROSITE" id="PS50268">
    <property type="entry name" value="CADHERIN_2"/>
    <property type="match status" value="2"/>
</dbReference>
<keyword evidence="3" id="KW-0677">Repeat</keyword>
<evidence type="ECO:0000256" key="2">
    <source>
        <dbReference type="ARBA" id="ARBA00022692"/>
    </source>
</evidence>
<dbReference type="AlphaFoldDB" id="A0A177AVZ6"/>
<dbReference type="Gene3D" id="2.60.40.60">
    <property type="entry name" value="Cadherins"/>
    <property type="match status" value="3"/>
</dbReference>
<keyword evidence="11" id="KW-1185">Reference proteome</keyword>
<keyword evidence="5" id="KW-0130">Cell adhesion</keyword>
<dbReference type="OrthoDB" id="6252479at2759"/>
<keyword evidence="4 8" id="KW-0106">Calcium</keyword>
<feature type="domain" description="Cadherin" evidence="9">
    <location>
        <begin position="168"/>
        <end position="288"/>
    </location>
</feature>
<evidence type="ECO:0000256" key="4">
    <source>
        <dbReference type="ARBA" id="ARBA00022837"/>
    </source>
</evidence>
<evidence type="ECO:0000256" key="8">
    <source>
        <dbReference type="PROSITE-ProRule" id="PRU00043"/>
    </source>
</evidence>
<dbReference type="SUPFAM" id="SSF49313">
    <property type="entry name" value="Cadherin-like"/>
    <property type="match status" value="3"/>
</dbReference>
<sequence>MIKFFNFLVAINIISKNFSSLHSEINNPLLTKNPLPKTNQNIDTYYLSVNITETQTGQLVDLSRKTNIQSQPLQISIYNDTMNGSIIYRLNAIDRDANAQIIYTVENGINVNIIVDTITGILIIQNGYFDKDVYILGITARDSAASYIQKSSLFTLHVSIIKRQENEKLRNFTITIPEELEINTNILNLRKLKYSIPIFYEIVNKENMYIPSSLENALKQNVDTSLKFKIDTLTGMISINNKINYEEGKIHMYKFVVKTSALHLKNITYRFTVVNINIYDINDNFPQFYQSSFNVEITENVYINNNIFLIKAYNLDNGINGEIDYMIEDEKFHVITKYESAYVYTKNIFDNDTIKKTLVHY</sequence>
<keyword evidence="7" id="KW-0472">Membrane</keyword>
<dbReference type="PANTHER" id="PTHR24025:SF23">
    <property type="entry name" value="NEURAL-CADHERIN"/>
    <property type="match status" value="1"/>
</dbReference>
<organism evidence="10 11">
    <name type="scientific">Intoshia linei</name>
    <dbReference type="NCBI Taxonomy" id="1819745"/>
    <lineage>
        <taxon>Eukaryota</taxon>
        <taxon>Metazoa</taxon>
        <taxon>Spiralia</taxon>
        <taxon>Lophotrochozoa</taxon>
        <taxon>Mesozoa</taxon>
        <taxon>Orthonectida</taxon>
        <taxon>Rhopaluridae</taxon>
        <taxon>Intoshia</taxon>
    </lineage>
</organism>
<comment type="subcellular location">
    <subcellularLocation>
        <location evidence="1">Membrane</location>
    </subcellularLocation>
</comment>
<gene>
    <name evidence="10" type="ORF">A3Q56_06736</name>
</gene>
<keyword evidence="6" id="KW-1133">Transmembrane helix</keyword>
<dbReference type="PROSITE" id="PS00232">
    <property type="entry name" value="CADHERIN_1"/>
    <property type="match status" value="1"/>
</dbReference>
<dbReference type="InterPro" id="IPR050971">
    <property type="entry name" value="Cadherin-domain_protein"/>
</dbReference>
<dbReference type="PANTHER" id="PTHR24025">
    <property type="entry name" value="DESMOGLEIN FAMILY MEMBER"/>
    <property type="match status" value="1"/>
</dbReference>
<dbReference type="InterPro" id="IPR020894">
    <property type="entry name" value="Cadherin_CS"/>
</dbReference>
<accession>A0A177AVZ6</accession>
<dbReference type="GO" id="GO:0005911">
    <property type="term" value="C:cell-cell junction"/>
    <property type="evidence" value="ECO:0007669"/>
    <property type="project" value="TreeGrafter"/>
</dbReference>
<protein>
    <recommendedName>
        <fullName evidence="9">Cadherin domain-containing protein</fullName>
    </recommendedName>
</protein>
<comment type="caution">
    <text evidence="10">The sequence shown here is derived from an EMBL/GenBank/DDBJ whole genome shotgun (WGS) entry which is preliminary data.</text>
</comment>
<keyword evidence="2" id="KW-0812">Transmembrane</keyword>
<evidence type="ECO:0000256" key="3">
    <source>
        <dbReference type="ARBA" id="ARBA00022737"/>
    </source>
</evidence>
<feature type="domain" description="Cadherin" evidence="9">
    <location>
        <begin position="69"/>
        <end position="179"/>
    </location>
</feature>
<evidence type="ECO:0000259" key="9">
    <source>
        <dbReference type="PROSITE" id="PS50268"/>
    </source>
</evidence>
<evidence type="ECO:0000313" key="11">
    <source>
        <dbReference type="Proteomes" id="UP000078046"/>
    </source>
</evidence>
<dbReference type="GO" id="GO:0005509">
    <property type="term" value="F:calcium ion binding"/>
    <property type="evidence" value="ECO:0007669"/>
    <property type="project" value="UniProtKB-UniRule"/>
</dbReference>
<dbReference type="CDD" id="cd11304">
    <property type="entry name" value="Cadherin_repeat"/>
    <property type="match status" value="1"/>
</dbReference>
<dbReference type="InterPro" id="IPR015919">
    <property type="entry name" value="Cadherin-like_sf"/>
</dbReference>
<dbReference type="GO" id="GO:0005886">
    <property type="term" value="C:plasma membrane"/>
    <property type="evidence" value="ECO:0007669"/>
    <property type="project" value="InterPro"/>
</dbReference>
<dbReference type="EMBL" id="LWCA01001244">
    <property type="protein sequence ID" value="OAF65553.1"/>
    <property type="molecule type" value="Genomic_DNA"/>
</dbReference>
<name>A0A177AVZ6_9BILA</name>
<dbReference type="PRINTS" id="PR00205">
    <property type="entry name" value="CADHERIN"/>
</dbReference>
<dbReference type="SMART" id="SM00112">
    <property type="entry name" value="CA"/>
    <property type="match status" value="2"/>
</dbReference>